<keyword evidence="2" id="KW-0378">Hydrolase</keyword>
<dbReference type="InterPro" id="IPR050266">
    <property type="entry name" value="AB_hydrolase_sf"/>
</dbReference>
<evidence type="ECO:0000313" key="3">
    <source>
        <dbReference type="Proteomes" id="UP000028681"/>
    </source>
</evidence>
<reference evidence="2 3" key="1">
    <citation type="journal article" date="2012" name="PLoS ONE">
        <title>Edwardsiella comparative phylogenomics reveal the new intra/inter-species taxonomic relationships, virulence evolution and niche adaptation mechanisms.</title>
        <authorList>
            <person name="Yang M."/>
            <person name="Lv Y."/>
            <person name="Xiao J."/>
            <person name="Wu H."/>
            <person name="Zheng H."/>
            <person name="Liu Q."/>
            <person name="Zhang Y."/>
            <person name="Wang Q."/>
        </authorList>
    </citation>
    <scope>NUCLEOTIDE SEQUENCE [LARGE SCALE GENOMIC DNA]</scope>
    <source>
        <strain evidence="3">080813</strain>
    </source>
</reference>
<feature type="domain" description="AB hydrolase-1" evidence="1">
    <location>
        <begin position="23"/>
        <end position="257"/>
    </location>
</feature>
<dbReference type="PANTHER" id="PTHR43798:SF29">
    <property type="entry name" value="AB HYDROLASE-1 DOMAIN-CONTAINING PROTEIN"/>
    <property type="match status" value="1"/>
</dbReference>
<dbReference type="GO" id="GO:0047570">
    <property type="term" value="F:3-oxoadipate enol-lactonase activity"/>
    <property type="evidence" value="ECO:0007669"/>
    <property type="project" value="UniProtKB-EC"/>
</dbReference>
<gene>
    <name evidence="2" type="ORF">ETEE_3871</name>
</gene>
<name>A0A076LQM5_9GAMM</name>
<accession>A0A076LQM5</accession>
<organism evidence="2 3">
    <name type="scientific">Edwardsiella anguillarum ET080813</name>
    <dbReference type="NCBI Taxonomy" id="667120"/>
    <lineage>
        <taxon>Bacteria</taxon>
        <taxon>Pseudomonadati</taxon>
        <taxon>Pseudomonadota</taxon>
        <taxon>Gammaproteobacteria</taxon>
        <taxon>Enterobacterales</taxon>
        <taxon>Hafniaceae</taxon>
        <taxon>Edwardsiella</taxon>
    </lineage>
</organism>
<dbReference type="InterPro" id="IPR029058">
    <property type="entry name" value="AB_hydrolase_fold"/>
</dbReference>
<dbReference type="HOGENOM" id="CLU_020336_50_1_6"/>
<dbReference type="InterPro" id="IPR000073">
    <property type="entry name" value="AB_hydrolase_1"/>
</dbReference>
<dbReference type="KEGG" id="ete:ETEE_3871"/>
<dbReference type="PRINTS" id="PR00111">
    <property type="entry name" value="ABHYDROLASE"/>
</dbReference>
<dbReference type="EC" id="3.1.1.24" evidence="2"/>
<proteinExistence type="predicted"/>
<dbReference type="AlphaFoldDB" id="A0A076LQM5"/>
<evidence type="ECO:0000259" key="1">
    <source>
        <dbReference type="Pfam" id="PF12697"/>
    </source>
</evidence>
<dbReference type="SUPFAM" id="SSF53474">
    <property type="entry name" value="alpha/beta-Hydrolases"/>
    <property type="match status" value="1"/>
</dbReference>
<protein>
    <submittedName>
        <fullName evidence="2">Beta-ketoadipate enol-lactone hydrolase</fullName>
        <ecNumber evidence="2">3.1.1.24</ecNumber>
    </submittedName>
</protein>
<sequence>MPILHLHQRDMYYEDHGSGFPLVLGHSYLFDADMWRPQIEALSARYRVIVPELWGHGRSAALPEGHRSLTCLAQDTLALLDSLGIDRFAMVGLSVGGMWGTELAALAGDRCAALVLMDTFVGREPEVTHQRYFAMLEAIEQAGAIPPPLLAQIAPLFFRQTPEPDLIAALSQRLSRLPAETLRNSIVPLGRMIFGRPDRCDLLSRLRMPALVITGAEDRPRPPLEGYLMAEMLNCRQEVVAEAGHICTLEQPQRVNQLLLAFLQQSLPG</sequence>
<dbReference type="Pfam" id="PF12697">
    <property type="entry name" value="Abhydrolase_6"/>
    <property type="match status" value="1"/>
</dbReference>
<evidence type="ECO:0000313" key="2">
    <source>
        <dbReference type="EMBL" id="AIJ10281.1"/>
    </source>
</evidence>
<dbReference type="GeneID" id="33941236"/>
<dbReference type="EMBL" id="CP006664">
    <property type="protein sequence ID" value="AIJ10281.1"/>
    <property type="molecule type" value="Genomic_DNA"/>
</dbReference>
<dbReference type="PANTHER" id="PTHR43798">
    <property type="entry name" value="MONOACYLGLYCEROL LIPASE"/>
    <property type="match status" value="1"/>
</dbReference>
<dbReference type="Proteomes" id="UP000028681">
    <property type="component" value="Chromosome"/>
</dbReference>
<dbReference type="Gene3D" id="3.40.50.1820">
    <property type="entry name" value="alpha/beta hydrolase"/>
    <property type="match status" value="1"/>
</dbReference>
<dbReference type="RefSeq" id="WP_034163354.1">
    <property type="nucleotide sequence ID" value="NZ_CP006664.1"/>
</dbReference>